<evidence type="ECO:0000313" key="4">
    <source>
        <dbReference type="EMBL" id="WSD11538.1"/>
    </source>
</evidence>
<proteinExistence type="predicted"/>
<dbReference type="Proteomes" id="UP001335325">
    <property type="component" value="Chromosome"/>
</dbReference>
<keyword evidence="2" id="KW-0472">Membrane</keyword>
<evidence type="ECO:0000313" key="5">
    <source>
        <dbReference type="Proteomes" id="UP001335325"/>
    </source>
</evidence>
<dbReference type="Pfam" id="PF10756">
    <property type="entry name" value="bPH_6"/>
    <property type="match status" value="1"/>
</dbReference>
<sequence length="203" mass="21666">MYRSTSGFVGGALILALACWLGIDAAAVGEGDTPWLALAALLFLVPLVAAYTLVPAVYANEDRLRVRNPFRTITLPWGRVVSLRSGYTNEVFSDDGGKYQLWALPVSLRARKRATRRDPRVTGDRAPGTGASRRGGVAPGAPDRSAGVDRAPTDRSMDELRELHEHRGGEASAQGEVSVRWSYEILAPSLAGAVLLAVLLGLG</sequence>
<evidence type="ECO:0000259" key="3">
    <source>
        <dbReference type="Pfam" id="PF10756"/>
    </source>
</evidence>
<gene>
    <name evidence="4" type="ORF">OIE73_24380</name>
</gene>
<dbReference type="InterPro" id="IPR019692">
    <property type="entry name" value="CFP-6_PH"/>
</dbReference>
<dbReference type="EMBL" id="CP109134">
    <property type="protein sequence ID" value="WSD11538.1"/>
    <property type="molecule type" value="Genomic_DNA"/>
</dbReference>
<keyword evidence="2" id="KW-0812">Transmembrane</keyword>
<keyword evidence="5" id="KW-1185">Reference proteome</keyword>
<protein>
    <submittedName>
        <fullName evidence="4">PH domain-containing protein</fullName>
    </submittedName>
</protein>
<feature type="domain" description="Low molecular weight protein antigen 6 PH" evidence="3">
    <location>
        <begin position="55"/>
        <end position="121"/>
    </location>
</feature>
<name>A0ABZ1H1J5_9ACTN</name>
<accession>A0ABZ1H1J5</accession>
<feature type="region of interest" description="Disordered" evidence="1">
    <location>
        <begin position="113"/>
        <end position="154"/>
    </location>
</feature>
<evidence type="ECO:0000256" key="1">
    <source>
        <dbReference type="SAM" id="MobiDB-lite"/>
    </source>
</evidence>
<dbReference type="PROSITE" id="PS51257">
    <property type="entry name" value="PROKAR_LIPOPROTEIN"/>
    <property type="match status" value="1"/>
</dbReference>
<evidence type="ECO:0000256" key="2">
    <source>
        <dbReference type="SAM" id="Phobius"/>
    </source>
</evidence>
<keyword evidence="2" id="KW-1133">Transmembrane helix</keyword>
<feature type="transmembrane region" description="Helical" evidence="2">
    <location>
        <begin position="35"/>
        <end position="58"/>
    </location>
</feature>
<organism evidence="4 5">
    <name type="scientific">Streptomyces hirsutus</name>
    <dbReference type="NCBI Taxonomy" id="35620"/>
    <lineage>
        <taxon>Bacteria</taxon>
        <taxon>Bacillati</taxon>
        <taxon>Actinomycetota</taxon>
        <taxon>Actinomycetes</taxon>
        <taxon>Kitasatosporales</taxon>
        <taxon>Streptomycetaceae</taxon>
        <taxon>Streptomyces</taxon>
    </lineage>
</organism>
<reference evidence="4 5" key="1">
    <citation type="submission" date="2022-10" db="EMBL/GenBank/DDBJ databases">
        <title>The complete genomes of actinobacterial strains from the NBC collection.</title>
        <authorList>
            <person name="Joergensen T.S."/>
            <person name="Alvarez Arevalo M."/>
            <person name="Sterndorff E.B."/>
            <person name="Faurdal D."/>
            <person name="Vuksanovic O."/>
            <person name="Mourched A.-S."/>
            <person name="Charusanti P."/>
            <person name="Shaw S."/>
            <person name="Blin K."/>
            <person name="Weber T."/>
        </authorList>
    </citation>
    <scope>NUCLEOTIDE SEQUENCE [LARGE SCALE GENOMIC DNA]</scope>
    <source>
        <strain evidence="4 5">NBC 01753</strain>
    </source>
</reference>